<proteinExistence type="inferred from homology"/>
<feature type="compositionally biased region" description="Polar residues" evidence="2">
    <location>
        <begin position="34"/>
        <end position="49"/>
    </location>
</feature>
<feature type="domain" description="Transcription factor Iwr1" evidence="3">
    <location>
        <begin position="115"/>
        <end position="171"/>
    </location>
</feature>
<evidence type="ECO:0000256" key="1">
    <source>
        <dbReference type="ARBA" id="ARBA00010218"/>
    </source>
</evidence>
<feature type="compositionally biased region" description="Basic and acidic residues" evidence="2">
    <location>
        <begin position="101"/>
        <end position="110"/>
    </location>
</feature>
<name>A0A914HLG8_GLORO</name>
<evidence type="ECO:0000259" key="3">
    <source>
        <dbReference type="Pfam" id="PF08574"/>
    </source>
</evidence>
<feature type="region of interest" description="Disordered" evidence="2">
    <location>
        <begin position="1"/>
        <end position="49"/>
    </location>
</feature>
<protein>
    <submittedName>
        <fullName evidence="5">Transcription factor Iwr1 domain-containing protein</fullName>
    </submittedName>
</protein>
<keyword evidence="4" id="KW-1185">Reference proteome</keyword>
<dbReference type="InterPro" id="IPR013883">
    <property type="entry name" value="TF_Iwr1_dom"/>
</dbReference>
<sequence>MELAKKSNSSLNIATAKPSLAPIAEQEECECDRQQSTSSSSPAANQQQWVEAVQHRPYLKGMPRMVRLRRKRREDPFGTLIQSTKKMRLNEPGHSQADHIGAADDGERMSKGGQNVTQMEGVLFAEDDEDQLLFYYGGQDEEGDESDADGYDDESDSNAEDYYKNEYPDEDQGNFINFADKVRTNEYENDSTSGEDNFDHYGDEPTKYRNYTYAEDDDVDGDGFIFGGMISARTKADSEDESD</sequence>
<evidence type="ECO:0000313" key="5">
    <source>
        <dbReference type="WBParaSite" id="Gr19_v10_g17720.t1"/>
    </source>
</evidence>
<feature type="region of interest" description="Disordered" evidence="2">
    <location>
        <begin position="136"/>
        <end position="173"/>
    </location>
</feature>
<reference evidence="5" key="1">
    <citation type="submission" date="2022-11" db="UniProtKB">
        <authorList>
            <consortium name="WormBaseParasite"/>
        </authorList>
    </citation>
    <scope>IDENTIFICATION</scope>
</reference>
<comment type="similarity">
    <text evidence="1">Belongs to the IWR1/SLC7A6OS family.</text>
</comment>
<organism evidence="4 5">
    <name type="scientific">Globodera rostochiensis</name>
    <name type="common">Golden nematode worm</name>
    <name type="synonym">Heterodera rostochiensis</name>
    <dbReference type="NCBI Taxonomy" id="31243"/>
    <lineage>
        <taxon>Eukaryota</taxon>
        <taxon>Metazoa</taxon>
        <taxon>Ecdysozoa</taxon>
        <taxon>Nematoda</taxon>
        <taxon>Chromadorea</taxon>
        <taxon>Rhabditida</taxon>
        <taxon>Tylenchina</taxon>
        <taxon>Tylenchomorpha</taxon>
        <taxon>Tylenchoidea</taxon>
        <taxon>Heteroderidae</taxon>
        <taxon>Heteroderinae</taxon>
        <taxon>Globodera</taxon>
    </lineage>
</organism>
<feature type="region of interest" description="Disordered" evidence="2">
    <location>
        <begin position="61"/>
        <end position="119"/>
    </location>
</feature>
<feature type="compositionally biased region" description="Acidic residues" evidence="2">
    <location>
        <begin position="139"/>
        <end position="159"/>
    </location>
</feature>
<dbReference type="WBParaSite" id="Gr19_v10_g17720.t1">
    <property type="protein sequence ID" value="Gr19_v10_g17720.t1"/>
    <property type="gene ID" value="Gr19_v10_g17720"/>
</dbReference>
<dbReference type="AlphaFoldDB" id="A0A914HLG8"/>
<dbReference type="Pfam" id="PF08574">
    <property type="entry name" value="Iwr1"/>
    <property type="match status" value="1"/>
</dbReference>
<evidence type="ECO:0000313" key="4">
    <source>
        <dbReference type="Proteomes" id="UP000887572"/>
    </source>
</evidence>
<accession>A0A914HLG8</accession>
<evidence type="ECO:0000256" key="2">
    <source>
        <dbReference type="SAM" id="MobiDB-lite"/>
    </source>
</evidence>
<feature type="compositionally biased region" description="Polar residues" evidence="2">
    <location>
        <begin position="1"/>
        <end position="13"/>
    </location>
</feature>
<dbReference type="Proteomes" id="UP000887572">
    <property type="component" value="Unplaced"/>
</dbReference>